<dbReference type="Pfam" id="PF02152">
    <property type="entry name" value="FolB"/>
    <property type="match status" value="1"/>
</dbReference>
<dbReference type="EMBL" id="FJUY01000010">
    <property type="protein sequence ID" value="CZT20786.1"/>
    <property type="molecule type" value="Genomic_DNA"/>
</dbReference>
<proteinExistence type="predicted"/>
<keyword evidence="1" id="KW-0289">Folate biosynthesis</keyword>
<dbReference type="GO" id="GO:0046656">
    <property type="term" value="P:folic acid biosynthetic process"/>
    <property type="evidence" value="ECO:0007669"/>
    <property type="project" value="UniProtKB-KW"/>
</dbReference>
<sequence length="279" mass="30249">MTLSSKSPQTTKISITNLSLPHPISAPDVWGKQKDQPALLNVSLTLRGAGFSSAASLDKLDDSTIHYGNLAKKLRAGCSAGQNVLSLISAAEEAVMEMGRKGNGKFIVQEARVEVGLCKASMFGEQVKVVSVKRFGRDGVVEGEKWGFEVQEVKVMVLVGVNGYERQARQPLVVGFGVWFDGKGSLESLFGLESLIVEIIQDTSFETLETLVEHLVSELRTKTLDKSFPGSQLHLRIAKPRAIAFADAPVVEIIRDIPAAVQKKPTTAPALCIMKPYSR</sequence>
<reference evidence="3 4" key="1">
    <citation type="submission" date="2016-03" db="EMBL/GenBank/DDBJ databases">
        <authorList>
            <person name="Ploux O."/>
        </authorList>
    </citation>
    <scope>NUCLEOTIDE SEQUENCE [LARGE SCALE GENOMIC DNA]</scope>
    <source>
        <strain evidence="3 4">URUG2</strain>
    </source>
</reference>
<keyword evidence="4" id="KW-1185">Reference proteome</keyword>
<dbReference type="InterPro" id="IPR043133">
    <property type="entry name" value="GTP-CH-I_C/QueF"/>
</dbReference>
<dbReference type="STRING" id="112498.A0A2D3VAT5"/>
<evidence type="ECO:0000313" key="4">
    <source>
        <dbReference type="Proteomes" id="UP000225277"/>
    </source>
</evidence>
<dbReference type="AlphaFoldDB" id="A0A2D3VAT5"/>
<dbReference type="SUPFAM" id="SSF55620">
    <property type="entry name" value="Tetrahydrobiopterin biosynthesis enzymes-like"/>
    <property type="match status" value="1"/>
</dbReference>
<protein>
    <recommendedName>
        <fullName evidence="2">Dihydroneopterin aldolase/epimerase domain-containing protein</fullName>
    </recommendedName>
</protein>
<dbReference type="InterPro" id="IPR006157">
    <property type="entry name" value="FolB_dom"/>
</dbReference>
<evidence type="ECO:0000259" key="2">
    <source>
        <dbReference type="SMART" id="SM00905"/>
    </source>
</evidence>
<dbReference type="SMART" id="SM00905">
    <property type="entry name" value="FolB"/>
    <property type="match status" value="1"/>
</dbReference>
<feature type="domain" description="Dihydroneopterin aldolase/epimerase" evidence="2">
    <location>
        <begin position="148"/>
        <end position="255"/>
    </location>
</feature>
<dbReference type="Gene3D" id="3.30.1130.10">
    <property type="match status" value="2"/>
</dbReference>
<gene>
    <name evidence="3" type="ORF">RCC_06644</name>
</gene>
<dbReference type="OrthoDB" id="5425486at2759"/>
<organism evidence="3 4">
    <name type="scientific">Ramularia collo-cygni</name>
    <dbReference type="NCBI Taxonomy" id="112498"/>
    <lineage>
        <taxon>Eukaryota</taxon>
        <taxon>Fungi</taxon>
        <taxon>Dikarya</taxon>
        <taxon>Ascomycota</taxon>
        <taxon>Pezizomycotina</taxon>
        <taxon>Dothideomycetes</taxon>
        <taxon>Dothideomycetidae</taxon>
        <taxon>Mycosphaerellales</taxon>
        <taxon>Mycosphaerellaceae</taxon>
        <taxon>Ramularia</taxon>
    </lineage>
</organism>
<dbReference type="GO" id="GO:0004150">
    <property type="term" value="F:dihydroneopterin aldolase activity"/>
    <property type="evidence" value="ECO:0007669"/>
    <property type="project" value="InterPro"/>
</dbReference>
<dbReference type="GeneID" id="35601777"/>
<name>A0A2D3VAT5_9PEZI</name>
<dbReference type="Proteomes" id="UP000225277">
    <property type="component" value="Unassembled WGS sequence"/>
</dbReference>
<accession>A0A2D3VAT5</accession>
<dbReference type="RefSeq" id="XP_023627675.1">
    <property type="nucleotide sequence ID" value="XM_023771907.1"/>
</dbReference>
<evidence type="ECO:0000313" key="3">
    <source>
        <dbReference type="EMBL" id="CZT20786.1"/>
    </source>
</evidence>
<evidence type="ECO:0000256" key="1">
    <source>
        <dbReference type="ARBA" id="ARBA00022909"/>
    </source>
</evidence>